<dbReference type="OrthoDB" id="959091at2"/>
<keyword evidence="2" id="KW-1185">Reference proteome</keyword>
<evidence type="ECO:0000313" key="2">
    <source>
        <dbReference type="Proteomes" id="UP000219452"/>
    </source>
</evidence>
<reference evidence="2" key="1">
    <citation type="submission" date="2017-09" db="EMBL/GenBank/DDBJ databases">
        <authorList>
            <person name="Varghese N."/>
            <person name="Submissions S."/>
        </authorList>
    </citation>
    <scope>NUCLEOTIDE SEQUENCE [LARGE SCALE GENOMIC DNA]</scope>
    <source>
        <strain evidence="2">DSM 29961</strain>
    </source>
</reference>
<proteinExistence type="predicted"/>
<protein>
    <submittedName>
        <fullName evidence="1">Uncharacterized protein</fullName>
    </submittedName>
</protein>
<dbReference type="Proteomes" id="UP000219452">
    <property type="component" value="Unassembled WGS sequence"/>
</dbReference>
<name>A0A286GN85_9BACT</name>
<dbReference type="PROSITE" id="PS51257">
    <property type="entry name" value="PROKAR_LIPOPROTEIN"/>
    <property type="match status" value="1"/>
</dbReference>
<evidence type="ECO:0000313" key="1">
    <source>
        <dbReference type="EMBL" id="SOD96980.1"/>
    </source>
</evidence>
<dbReference type="EMBL" id="OCNH01000006">
    <property type="protein sequence ID" value="SOD96980.1"/>
    <property type="molecule type" value="Genomic_DNA"/>
</dbReference>
<dbReference type="AlphaFoldDB" id="A0A286GN85"/>
<dbReference type="RefSeq" id="WP_097130407.1">
    <property type="nucleotide sequence ID" value="NZ_OCNH01000006.1"/>
</dbReference>
<organism evidence="1 2">
    <name type="scientific">Spirosoma fluviale</name>
    <dbReference type="NCBI Taxonomy" id="1597977"/>
    <lineage>
        <taxon>Bacteria</taxon>
        <taxon>Pseudomonadati</taxon>
        <taxon>Bacteroidota</taxon>
        <taxon>Cytophagia</taxon>
        <taxon>Cytophagales</taxon>
        <taxon>Cytophagaceae</taxon>
        <taxon>Spirosoma</taxon>
    </lineage>
</organism>
<sequence length="123" mass="13780">MNYWSIRTGILCLGLLSSCKTGTRDIDFVSKQFAATYNIDSTKGIDSTNLANLMGSRAVYSFGKDGKGMNHLQMGMVSRDTPFTWRVQQDSLYIDKKGYSIEKIDKGFTLRSDSAKIFLSQQP</sequence>
<gene>
    <name evidence="1" type="ORF">SAMN06269250_5603</name>
</gene>
<accession>A0A286GN85</accession>